<sequence>MKQGKIDASVYLLVLIILLLIGGTIFTVFILRQDPLEEIFAGDRVINTLFIIEDQKKPLSSFVLLYYPATKRAAVFDIPGEVGLIIQQINRVDRIDTVYSPQKPDPYEVEIERLLGLDINFSVVFTLENFGKLVDLIEGIDIFIPSRIELLEEGDPILFPSGMVRLDGEKVRRYLAFRHEEEESEVVHTRRQRVFLGLIKRLGEQNEFLKKPAAAKFFHGLMRSDMSQTTRTRLFDELRGIDTDRVSAQIVTGNIREVSGQRLIFPYYDGSLIKEVVRQNLSSLTRQVEGTMTERVFTVEVLNGTPSSGLARRTADLLQGFGYDVITVGNADENDVERTEIIDRSGYDAMVRIFADLIRCQNIRSEVPAPEDMDVRNFEYKADFTLILGRDFNGRYVTNR</sequence>
<feature type="transmembrane region" description="Helical" evidence="2">
    <location>
        <begin position="12"/>
        <end position="31"/>
    </location>
</feature>
<dbReference type="Gene3D" id="3.40.630.190">
    <property type="entry name" value="LCP protein"/>
    <property type="match status" value="1"/>
</dbReference>
<dbReference type="Pfam" id="PF13399">
    <property type="entry name" value="LytR_C"/>
    <property type="match status" value="1"/>
</dbReference>
<accession>A0A7T7XRK3</accession>
<dbReference type="Pfam" id="PF03816">
    <property type="entry name" value="LytR_cpsA_psr"/>
    <property type="match status" value="1"/>
</dbReference>
<keyword evidence="6" id="KW-1185">Reference proteome</keyword>
<comment type="similarity">
    <text evidence="1">Belongs to the LytR/CpsA/Psr (LCP) family.</text>
</comment>
<gene>
    <name evidence="5" type="ORF">JFL75_09560</name>
</gene>
<evidence type="ECO:0000256" key="2">
    <source>
        <dbReference type="SAM" id="Phobius"/>
    </source>
</evidence>
<evidence type="ECO:0000313" key="6">
    <source>
        <dbReference type="Proteomes" id="UP000595917"/>
    </source>
</evidence>
<dbReference type="InterPro" id="IPR050922">
    <property type="entry name" value="LytR/CpsA/Psr_CW_biosynth"/>
</dbReference>
<dbReference type="Proteomes" id="UP000595917">
    <property type="component" value="Chromosome"/>
</dbReference>
<evidence type="ECO:0000256" key="1">
    <source>
        <dbReference type="ARBA" id="ARBA00006068"/>
    </source>
</evidence>
<dbReference type="PANTHER" id="PTHR33392:SF6">
    <property type="entry name" value="POLYISOPRENYL-TEICHOIC ACID--PEPTIDOGLYCAN TEICHOIC ACID TRANSFERASE TAGU"/>
    <property type="match status" value="1"/>
</dbReference>
<dbReference type="PANTHER" id="PTHR33392">
    <property type="entry name" value="POLYISOPRENYL-TEICHOIC ACID--PEPTIDOGLYCAN TEICHOIC ACID TRANSFERASE TAGU"/>
    <property type="match status" value="1"/>
</dbReference>
<keyword evidence="2" id="KW-0812">Transmembrane</keyword>
<dbReference type="EMBL" id="CP067089">
    <property type="protein sequence ID" value="QQO11139.1"/>
    <property type="molecule type" value="Genomic_DNA"/>
</dbReference>
<dbReference type="AlphaFoldDB" id="A0A7T7XRK3"/>
<evidence type="ECO:0000259" key="3">
    <source>
        <dbReference type="Pfam" id="PF03816"/>
    </source>
</evidence>
<proteinExistence type="inferred from homology"/>
<dbReference type="Gene3D" id="3.30.70.2390">
    <property type="match status" value="1"/>
</dbReference>
<dbReference type="InterPro" id="IPR027381">
    <property type="entry name" value="LytR/CpsA/Psr_C"/>
</dbReference>
<dbReference type="InterPro" id="IPR004474">
    <property type="entry name" value="LytR_CpsA_psr"/>
</dbReference>
<feature type="domain" description="Cell envelope-related transcriptional attenuator" evidence="3">
    <location>
        <begin position="92"/>
        <end position="197"/>
    </location>
</feature>
<dbReference type="RefSeq" id="WP_215628448.1">
    <property type="nucleotide sequence ID" value="NZ_CP067089.2"/>
</dbReference>
<organism evidence="5 6">
    <name type="scientific">Breznakiella homolactica</name>
    <dbReference type="NCBI Taxonomy" id="2798577"/>
    <lineage>
        <taxon>Bacteria</taxon>
        <taxon>Pseudomonadati</taxon>
        <taxon>Spirochaetota</taxon>
        <taxon>Spirochaetia</taxon>
        <taxon>Spirochaetales</taxon>
        <taxon>Breznakiellaceae</taxon>
        <taxon>Breznakiella</taxon>
    </lineage>
</organism>
<feature type="domain" description="LytR/CpsA/Psr regulator C-terminal" evidence="4">
    <location>
        <begin position="298"/>
        <end position="392"/>
    </location>
</feature>
<name>A0A7T7XRK3_9SPIR</name>
<reference evidence="5" key="1">
    <citation type="submission" date="2021-01" db="EMBL/GenBank/DDBJ databases">
        <title>Description of Breznakiella homolactica.</title>
        <authorList>
            <person name="Song Y."/>
            <person name="Brune A."/>
        </authorList>
    </citation>
    <scope>NUCLEOTIDE SEQUENCE</scope>
    <source>
        <strain evidence="5">RmG30</strain>
    </source>
</reference>
<protein>
    <submittedName>
        <fullName evidence="5">LCP family protein</fullName>
    </submittedName>
</protein>
<evidence type="ECO:0000259" key="4">
    <source>
        <dbReference type="Pfam" id="PF13399"/>
    </source>
</evidence>
<keyword evidence="2" id="KW-0472">Membrane</keyword>
<keyword evidence="2" id="KW-1133">Transmembrane helix</keyword>
<evidence type="ECO:0000313" key="5">
    <source>
        <dbReference type="EMBL" id="QQO11139.1"/>
    </source>
</evidence>
<dbReference type="KEGG" id="bhc:JFL75_09560"/>